<evidence type="ECO:0000313" key="3">
    <source>
        <dbReference type="Proteomes" id="UP000030428"/>
    </source>
</evidence>
<dbReference type="EMBL" id="JSZA02000002">
    <property type="protein sequence ID" value="KHD06102.1"/>
    <property type="molecule type" value="Genomic_DNA"/>
</dbReference>
<organism evidence="2 3">
    <name type="scientific">Candidatus Thiomargarita nelsonii</name>
    <dbReference type="NCBI Taxonomy" id="1003181"/>
    <lineage>
        <taxon>Bacteria</taxon>
        <taxon>Pseudomonadati</taxon>
        <taxon>Pseudomonadota</taxon>
        <taxon>Gammaproteobacteria</taxon>
        <taxon>Thiotrichales</taxon>
        <taxon>Thiotrichaceae</taxon>
        <taxon>Thiomargarita</taxon>
    </lineage>
</organism>
<name>A0A0A6P6Q0_9GAMM</name>
<accession>A0A0A6P6Q0</accession>
<evidence type="ECO:0000313" key="2">
    <source>
        <dbReference type="EMBL" id="KHD06102.1"/>
    </source>
</evidence>
<dbReference type="Proteomes" id="UP000030428">
    <property type="component" value="Unassembled WGS sequence"/>
</dbReference>
<dbReference type="AlphaFoldDB" id="A0A0A6P6Q0"/>
<keyword evidence="3" id="KW-1185">Reference proteome</keyword>
<comment type="caution">
    <text evidence="2">The sequence shown here is derived from an EMBL/GenBank/DDBJ whole genome shotgun (WGS) entry which is preliminary data.</text>
</comment>
<evidence type="ECO:0000256" key="1">
    <source>
        <dbReference type="SAM" id="Coils"/>
    </source>
</evidence>
<sequence>MINLKGTAHNCLKEETAQVETTLKAEMAALDKAHNDKFKGHSAQLQSLKQSLKKETTMLNMAVKGGFMTLDDINNKIEGLSAQLQTLKEEMKLETTKQ</sequence>
<gene>
    <name evidence="2" type="ORF">PN36_00775</name>
</gene>
<proteinExistence type="predicted"/>
<feature type="coiled-coil region" evidence="1">
    <location>
        <begin position="70"/>
        <end position="97"/>
    </location>
</feature>
<reference evidence="2 3" key="1">
    <citation type="journal article" date="2016" name="Front. Microbiol.">
        <title>Single-Cell (Meta-)Genomics of a Dimorphic Candidatus Thiomargarita nelsonii Reveals Genomic Plasticity.</title>
        <authorList>
            <person name="Flood B.E."/>
            <person name="Fliss P."/>
            <person name="Jones D.S."/>
            <person name="Dick G.J."/>
            <person name="Jain S."/>
            <person name="Kaster A.K."/>
            <person name="Winkel M."/>
            <person name="Mussmann M."/>
            <person name="Bailey J."/>
        </authorList>
    </citation>
    <scope>NUCLEOTIDE SEQUENCE [LARGE SCALE GENOMIC DNA]</scope>
    <source>
        <strain evidence="2">Hydrate Ridge</strain>
    </source>
</reference>
<keyword evidence="1" id="KW-0175">Coiled coil</keyword>
<protein>
    <submittedName>
        <fullName evidence="2">Uncharacterized protein</fullName>
    </submittedName>
</protein>